<dbReference type="AlphaFoldDB" id="A0A1M5YXF2"/>
<sequence>MAVDPYSPDGETPTVEHPVPLLVFGTLIVPVTPLGTGLISGDTPVGGKPFGPTGAPGSDPSEEVAPSGGVSMPTWASAGLQHSKGKAVATKKDLMEDLPGDSGRIT</sequence>
<reference evidence="2 3" key="1">
    <citation type="submission" date="2016-11" db="EMBL/GenBank/DDBJ databases">
        <authorList>
            <person name="Jaros S."/>
            <person name="Januszkiewicz K."/>
            <person name="Wedrychowicz H."/>
        </authorList>
    </citation>
    <scope>NUCLEOTIDE SEQUENCE [LARGE SCALE GENOMIC DNA]</scope>
    <source>
        <strain evidence="2 3">GAS138</strain>
    </source>
</reference>
<dbReference type="EMBL" id="LT670817">
    <property type="protein sequence ID" value="SHI16712.1"/>
    <property type="molecule type" value="Genomic_DNA"/>
</dbReference>
<protein>
    <submittedName>
        <fullName evidence="2">Uncharacterized protein</fullName>
    </submittedName>
</protein>
<dbReference type="OrthoDB" id="9925966at2"/>
<accession>A0A1M5YXF2</accession>
<evidence type="ECO:0000313" key="3">
    <source>
        <dbReference type="Proteomes" id="UP000189796"/>
    </source>
</evidence>
<dbReference type="Proteomes" id="UP000189796">
    <property type="component" value="Chromosome I"/>
</dbReference>
<name>A0A1M5YXF2_9BRAD</name>
<organism evidence="2 3">
    <name type="scientific">Bradyrhizobium erythrophlei</name>
    <dbReference type="NCBI Taxonomy" id="1437360"/>
    <lineage>
        <taxon>Bacteria</taxon>
        <taxon>Pseudomonadati</taxon>
        <taxon>Pseudomonadota</taxon>
        <taxon>Alphaproteobacteria</taxon>
        <taxon>Hyphomicrobiales</taxon>
        <taxon>Nitrobacteraceae</taxon>
        <taxon>Bradyrhizobium</taxon>
    </lineage>
</organism>
<gene>
    <name evidence="2" type="ORF">SAMN05443248_8933</name>
</gene>
<proteinExistence type="predicted"/>
<evidence type="ECO:0000256" key="1">
    <source>
        <dbReference type="SAM" id="MobiDB-lite"/>
    </source>
</evidence>
<feature type="region of interest" description="Disordered" evidence="1">
    <location>
        <begin position="39"/>
        <end position="106"/>
    </location>
</feature>
<dbReference type="RefSeq" id="WP_079606866.1">
    <property type="nucleotide sequence ID" value="NZ_LT670817.1"/>
</dbReference>
<evidence type="ECO:0000313" key="2">
    <source>
        <dbReference type="EMBL" id="SHI16712.1"/>
    </source>
</evidence>